<accession>A0ABP5TK98</accession>
<evidence type="ECO:0000313" key="2">
    <source>
        <dbReference type="EMBL" id="GAA2355043.1"/>
    </source>
</evidence>
<dbReference type="SUPFAM" id="SSF56645">
    <property type="entry name" value="Acyl-CoA dehydrogenase NM domain-like"/>
    <property type="match status" value="1"/>
</dbReference>
<dbReference type="EMBL" id="BAAARA010000013">
    <property type="protein sequence ID" value="GAA2355043.1"/>
    <property type="molecule type" value="Genomic_DNA"/>
</dbReference>
<dbReference type="InterPro" id="IPR037069">
    <property type="entry name" value="AcylCoA_DH/ox_N_sf"/>
</dbReference>
<dbReference type="Gene3D" id="1.10.540.10">
    <property type="entry name" value="Acyl-CoA dehydrogenase/oxidase, N-terminal domain"/>
    <property type="match status" value="1"/>
</dbReference>
<dbReference type="Gene3D" id="2.40.110.10">
    <property type="entry name" value="Butyryl-CoA Dehydrogenase, subunit A, domain 2"/>
    <property type="match status" value="1"/>
</dbReference>
<organism evidence="2 3">
    <name type="scientific">Saccharopolyspora halophila</name>
    <dbReference type="NCBI Taxonomy" id="405551"/>
    <lineage>
        <taxon>Bacteria</taxon>
        <taxon>Bacillati</taxon>
        <taxon>Actinomycetota</taxon>
        <taxon>Actinomycetes</taxon>
        <taxon>Pseudonocardiales</taxon>
        <taxon>Pseudonocardiaceae</taxon>
        <taxon>Saccharopolyspora</taxon>
    </lineage>
</organism>
<dbReference type="InterPro" id="IPR046373">
    <property type="entry name" value="Acyl-CoA_Oxase/DH_mid-dom_sf"/>
</dbReference>
<dbReference type="PANTHER" id="PTHR43884:SF12">
    <property type="entry name" value="ISOVALERYL-COA DEHYDROGENASE, MITOCHONDRIAL-RELATED"/>
    <property type="match status" value="1"/>
</dbReference>
<evidence type="ECO:0000259" key="1">
    <source>
        <dbReference type="Pfam" id="PF02771"/>
    </source>
</evidence>
<dbReference type="Pfam" id="PF02771">
    <property type="entry name" value="Acyl-CoA_dh_N"/>
    <property type="match status" value="1"/>
</dbReference>
<gene>
    <name evidence="2" type="ORF">GCM10009854_36430</name>
</gene>
<sequence>MLQEARRIAEEVLFPAALEVDAGDRVPESHLALLAELGFYGMADPEEAGLDLPDRASALRLLEILAGGCLTTTFVWMQHHGAVRALAESRNRTLQQNLRPDLRDGKRRAGVAISAAVHTGPASLQAQQVVGGYLFSGTAPFVTGWGMIDLLHTAARDAEGSLVFALLDAEENEGVTAEPLDLLAVRASGTVTLRFHRHFVPRDKIIRVLPQTDYLQGDAESLRFNGALALGVAGRAISLLGEDAGGLTAELDEARDDLVNATPEDVPAARATGSELAMRAATACAVHHGSNTLLPGTHAQRLVREATFLLLFGSRPTIRAELLGLLTNGR</sequence>
<dbReference type="PANTHER" id="PTHR43884">
    <property type="entry name" value="ACYL-COA DEHYDROGENASE"/>
    <property type="match status" value="1"/>
</dbReference>
<name>A0ABP5TK98_9PSEU</name>
<dbReference type="Proteomes" id="UP001501218">
    <property type="component" value="Unassembled WGS sequence"/>
</dbReference>
<dbReference type="InterPro" id="IPR009100">
    <property type="entry name" value="AcylCoA_DH/oxidase_NM_dom_sf"/>
</dbReference>
<protein>
    <recommendedName>
        <fullName evidence="1">Acyl-CoA dehydrogenase/oxidase N-terminal domain-containing protein</fullName>
    </recommendedName>
</protein>
<reference evidence="3" key="1">
    <citation type="journal article" date="2019" name="Int. J. Syst. Evol. Microbiol.">
        <title>The Global Catalogue of Microorganisms (GCM) 10K type strain sequencing project: providing services to taxonomists for standard genome sequencing and annotation.</title>
        <authorList>
            <consortium name="The Broad Institute Genomics Platform"/>
            <consortium name="The Broad Institute Genome Sequencing Center for Infectious Disease"/>
            <person name="Wu L."/>
            <person name="Ma J."/>
        </authorList>
    </citation>
    <scope>NUCLEOTIDE SEQUENCE [LARGE SCALE GENOMIC DNA]</scope>
    <source>
        <strain evidence="3">JCM 16221</strain>
    </source>
</reference>
<comment type="caution">
    <text evidence="2">The sequence shown here is derived from an EMBL/GenBank/DDBJ whole genome shotgun (WGS) entry which is preliminary data.</text>
</comment>
<dbReference type="InterPro" id="IPR013786">
    <property type="entry name" value="AcylCoA_DH/ox_N"/>
</dbReference>
<feature type="domain" description="Acyl-CoA dehydrogenase/oxidase N-terminal" evidence="1">
    <location>
        <begin position="2"/>
        <end position="105"/>
    </location>
</feature>
<evidence type="ECO:0000313" key="3">
    <source>
        <dbReference type="Proteomes" id="UP001501218"/>
    </source>
</evidence>
<keyword evidence="3" id="KW-1185">Reference proteome</keyword>
<proteinExistence type="predicted"/>